<comment type="caution">
    <text evidence="2">The sequence shown here is derived from an EMBL/GenBank/DDBJ whole genome shotgun (WGS) entry which is preliminary data.</text>
</comment>
<reference evidence="3" key="1">
    <citation type="journal article" date="2019" name="Int. J. Syst. Evol. Microbiol.">
        <title>The Global Catalogue of Microorganisms (GCM) 10K type strain sequencing project: providing services to taxonomists for standard genome sequencing and annotation.</title>
        <authorList>
            <consortium name="The Broad Institute Genomics Platform"/>
            <consortium name="The Broad Institute Genome Sequencing Center for Infectious Disease"/>
            <person name="Wu L."/>
            <person name="Ma J."/>
        </authorList>
    </citation>
    <scope>NUCLEOTIDE SEQUENCE [LARGE SCALE GENOMIC DNA]</scope>
    <source>
        <strain evidence="3">CECT 8570</strain>
    </source>
</reference>
<dbReference type="RefSeq" id="WP_290259458.1">
    <property type="nucleotide sequence ID" value="NZ_JAUFQG010000004.1"/>
</dbReference>
<keyword evidence="1" id="KW-0732">Signal</keyword>
<proteinExistence type="predicted"/>
<organism evidence="2 3">
    <name type="scientific">Simiduia curdlanivorans</name>
    <dbReference type="NCBI Taxonomy" id="1492769"/>
    <lineage>
        <taxon>Bacteria</taxon>
        <taxon>Pseudomonadati</taxon>
        <taxon>Pseudomonadota</taxon>
        <taxon>Gammaproteobacteria</taxon>
        <taxon>Cellvibrionales</taxon>
        <taxon>Cellvibrionaceae</taxon>
        <taxon>Simiduia</taxon>
    </lineage>
</organism>
<name>A0ABV8V2X4_9GAMM</name>
<dbReference type="EMBL" id="JBHSCX010000003">
    <property type="protein sequence ID" value="MFC4361605.1"/>
    <property type="molecule type" value="Genomic_DNA"/>
</dbReference>
<protein>
    <submittedName>
        <fullName evidence="2">Uncharacterized protein</fullName>
    </submittedName>
</protein>
<evidence type="ECO:0000256" key="1">
    <source>
        <dbReference type="SAM" id="SignalP"/>
    </source>
</evidence>
<sequence length="67" mass="7286">MQGKERAKFLFCGLIMLALGLWASTDDIQLEFAGVAVAPDTTARSLPKHVNDASKADYQANAYVLDQ</sequence>
<gene>
    <name evidence="2" type="ORF">ACFOX3_04780</name>
</gene>
<evidence type="ECO:0000313" key="2">
    <source>
        <dbReference type="EMBL" id="MFC4361605.1"/>
    </source>
</evidence>
<keyword evidence="3" id="KW-1185">Reference proteome</keyword>
<feature type="chain" id="PRO_5047264167" evidence="1">
    <location>
        <begin position="24"/>
        <end position="67"/>
    </location>
</feature>
<accession>A0ABV8V2X4</accession>
<dbReference type="Proteomes" id="UP001595840">
    <property type="component" value="Unassembled WGS sequence"/>
</dbReference>
<feature type="signal peptide" evidence="1">
    <location>
        <begin position="1"/>
        <end position="23"/>
    </location>
</feature>
<evidence type="ECO:0000313" key="3">
    <source>
        <dbReference type="Proteomes" id="UP001595840"/>
    </source>
</evidence>